<keyword evidence="1" id="KW-1015">Disulfide bond</keyword>
<sequence length="107" mass="11961">MEVFRISSKAEYSDALNTENLVVIHCFATWSGPCRVMSQIFSRFPHEYPQVRFHDLDVDAVPSVAEELGIRSLPSVFVFRKGEMVEGIVGSRPAAVKDAIEKYIALG</sequence>
<comment type="similarity">
    <text evidence="2">Belongs to the thioredoxin family. Plant H-type subfamily.</text>
</comment>
<dbReference type="AlphaFoldDB" id="A0A9W9T9C3"/>
<comment type="caution">
    <text evidence="5">The sequence shown here is derived from an EMBL/GenBank/DDBJ whole genome shotgun (WGS) entry which is preliminary data.</text>
</comment>
<dbReference type="PANTHER" id="PTHR10438">
    <property type="entry name" value="THIOREDOXIN"/>
    <property type="match status" value="1"/>
</dbReference>
<name>A0A9W9T9C3_9EURO</name>
<dbReference type="Pfam" id="PF00085">
    <property type="entry name" value="Thioredoxin"/>
    <property type="match status" value="1"/>
</dbReference>
<dbReference type="CDD" id="cd02947">
    <property type="entry name" value="TRX_family"/>
    <property type="match status" value="1"/>
</dbReference>
<dbReference type="PROSITE" id="PS51352">
    <property type="entry name" value="THIOREDOXIN_2"/>
    <property type="match status" value="1"/>
</dbReference>
<dbReference type="InterPro" id="IPR036249">
    <property type="entry name" value="Thioredoxin-like_sf"/>
</dbReference>
<dbReference type="Proteomes" id="UP001150942">
    <property type="component" value="Unassembled WGS sequence"/>
</dbReference>
<reference evidence="5" key="1">
    <citation type="submission" date="2022-11" db="EMBL/GenBank/DDBJ databases">
        <authorList>
            <person name="Petersen C."/>
        </authorList>
    </citation>
    <scope>NUCLEOTIDE SEQUENCE</scope>
    <source>
        <strain evidence="5">IBT 20477</strain>
    </source>
</reference>
<dbReference type="OrthoDB" id="10263751at2759"/>
<keyword evidence="6" id="KW-1185">Reference proteome</keyword>
<dbReference type="InterPro" id="IPR013766">
    <property type="entry name" value="Thioredoxin_domain"/>
</dbReference>
<evidence type="ECO:0000313" key="6">
    <source>
        <dbReference type="Proteomes" id="UP001150942"/>
    </source>
</evidence>
<dbReference type="PANTHER" id="PTHR10438:SF468">
    <property type="entry name" value="THIOREDOXIN-1-RELATED"/>
    <property type="match status" value="1"/>
</dbReference>
<dbReference type="PIRSF" id="PIRSF000077">
    <property type="entry name" value="Thioredoxin"/>
    <property type="match status" value="1"/>
</dbReference>
<feature type="domain" description="Thioredoxin" evidence="4">
    <location>
        <begin position="1"/>
        <end position="105"/>
    </location>
</feature>
<dbReference type="InterPro" id="IPR005746">
    <property type="entry name" value="Thioredoxin"/>
</dbReference>
<dbReference type="EMBL" id="JAPQKQ010000001">
    <property type="protein sequence ID" value="KAJ5213320.1"/>
    <property type="molecule type" value="Genomic_DNA"/>
</dbReference>
<accession>A0A9W9T9C3</accession>
<dbReference type="InterPro" id="IPR050620">
    <property type="entry name" value="Thioredoxin_H-type-like"/>
</dbReference>
<organism evidence="5 6">
    <name type="scientific">Penicillium cf. viridicatum</name>
    <dbReference type="NCBI Taxonomy" id="2972119"/>
    <lineage>
        <taxon>Eukaryota</taxon>
        <taxon>Fungi</taxon>
        <taxon>Dikarya</taxon>
        <taxon>Ascomycota</taxon>
        <taxon>Pezizomycotina</taxon>
        <taxon>Eurotiomycetes</taxon>
        <taxon>Eurotiomycetidae</taxon>
        <taxon>Eurotiales</taxon>
        <taxon>Aspergillaceae</taxon>
        <taxon>Penicillium</taxon>
    </lineage>
</organism>
<evidence type="ECO:0000256" key="3">
    <source>
        <dbReference type="PIRNR" id="PIRNR000077"/>
    </source>
</evidence>
<protein>
    <recommendedName>
        <fullName evidence="3">Thioredoxin</fullName>
    </recommendedName>
</protein>
<evidence type="ECO:0000256" key="2">
    <source>
        <dbReference type="ARBA" id="ARBA00038353"/>
    </source>
</evidence>
<evidence type="ECO:0000313" key="5">
    <source>
        <dbReference type="EMBL" id="KAJ5213320.1"/>
    </source>
</evidence>
<evidence type="ECO:0000256" key="1">
    <source>
        <dbReference type="ARBA" id="ARBA00023157"/>
    </source>
</evidence>
<evidence type="ECO:0000259" key="4">
    <source>
        <dbReference type="PROSITE" id="PS51352"/>
    </source>
</evidence>
<dbReference type="Gene3D" id="3.40.30.10">
    <property type="entry name" value="Glutaredoxin"/>
    <property type="match status" value="1"/>
</dbReference>
<reference evidence="5" key="2">
    <citation type="journal article" date="2023" name="IMA Fungus">
        <title>Comparative genomic study of the Penicillium genus elucidates a diverse pangenome and 15 lateral gene transfer events.</title>
        <authorList>
            <person name="Petersen C."/>
            <person name="Sorensen T."/>
            <person name="Nielsen M.R."/>
            <person name="Sondergaard T.E."/>
            <person name="Sorensen J.L."/>
            <person name="Fitzpatrick D.A."/>
            <person name="Frisvad J.C."/>
            <person name="Nielsen K.L."/>
        </authorList>
    </citation>
    <scope>NUCLEOTIDE SEQUENCE</scope>
    <source>
        <strain evidence="5">IBT 20477</strain>
    </source>
</reference>
<dbReference type="SUPFAM" id="SSF52833">
    <property type="entry name" value="Thioredoxin-like"/>
    <property type="match status" value="1"/>
</dbReference>
<dbReference type="GO" id="GO:0015035">
    <property type="term" value="F:protein-disulfide reductase activity"/>
    <property type="evidence" value="ECO:0007669"/>
    <property type="project" value="InterPro"/>
</dbReference>
<proteinExistence type="inferred from homology"/>
<gene>
    <name evidence="5" type="ORF">N7449_000489</name>
</gene>